<name>A0ABS3T7B9_9BACT</name>
<keyword evidence="4" id="KW-1185">Reference proteome</keyword>
<feature type="compositionally biased region" description="Low complexity" evidence="1">
    <location>
        <begin position="33"/>
        <end position="47"/>
    </location>
</feature>
<reference evidence="3 4" key="1">
    <citation type="submission" date="2021-03" db="EMBL/GenBank/DDBJ databases">
        <authorList>
            <person name="Kim M.K."/>
        </authorList>
    </citation>
    <scope>NUCLEOTIDE SEQUENCE [LARGE SCALE GENOMIC DNA]</scope>
    <source>
        <strain evidence="3 4">BT507</strain>
    </source>
</reference>
<dbReference type="RefSeq" id="WP_185283502.1">
    <property type="nucleotide sequence ID" value="NZ_JAGETX010000001.1"/>
</dbReference>
<feature type="signal peptide" evidence="2">
    <location>
        <begin position="1"/>
        <end position="25"/>
    </location>
</feature>
<evidence type="ECO:0000256" key="2">
    <source>
        <dbReference type="SAM" id="SignalP"/>
    </source>
</evidence>
<feature type="chain" id="PRO_5045638524" evidence="2">
    <location>
        <begin position="26"/>
        <end position="226"/>
    </location>
</feature>
<protein>
    <submittedName>
        <fullName evidence="3">Uncharacterized protein</fullName>
    </submittedName>
</protein>
<dbReference type="Proteomes" id="UP000670527">
    <property type="component" value="Unassembled WGS sequence"/>
</dbReference>
<comment type="caution">
    <text evidence="3">The sequence shown here is derived from an EMBL/GenBank/DDBJ whole genome shotgun (WGS) entry which is preliminary data.</text>
</comment>
<gene>
    <name evidence="3" type="ORF">J4D97_02630</name>
</gene>
<accession>A0ABS3T7B9</accession>
<evidence type="ECO:0000256" key="1">
    <source>
        <dbReference type="SAM" id="MobiDB-lite"/>
    </source>
</evidence>
<organism evidence="3 4">
    <name type="scientific">Hymenobacter defluvii</name>
    <dbReference type="NCBI Taxonomy" id="2054411"/>
    <lineage>
        <taxon>Bacteria</taxon>
        <taxon>Pseudomonadati</taxon>
        <taxon>Bacteroidota</taxon>
        <taxon>Cytophagia</taxon>
        <taxon>Cytophagales</taxon>
        <taxon>Hymenobacteraceae</taxon>
        <taxon>Hymenobacter</taxon>
    </lineage>
</organism>
<proteinExistence type="predicted"/>
<evidence type="ECO:0000313" key="4">
    <source>
        <dbReference type="Proteomes" id="UP000670527"/>
    </source>
</evidence>
<sequence length="226" mass="24104">MLPSTFFLPGIGLLRAALLPLALLAGLTACDSSTTPTASSGASPFAGDSRATDPDAAAQRIAQTPNMPDSLHLISPGQAGRLRVRMPEKLLLARVPADQLRKLTRTVGDSTYPAYEMRDAQDPSAPPTLLEMAGNQQRGFYLRRIIVTDPQYRTGEGVGVGSPFGAARQLFGLTRVRTTPDGFAAVSRQARMAWLLDENSLPADHSTDMPSAEIPTATRITGVVVY</sequence>
<dbReference type="EMBL" id="JAGETX010000001">
    <property type="protein sequence ID" value="MBO3269531.1"/>
    <property type="molecule type" value="Genomic_DNA"/>
</dbReference>
<evidence type="ECO:0000313" key="3">
    <source>
        <dbReference type="EMBL" id="MBO3269531.1"/>
    </source>
</evidence>
<feature type="region of interest" description="Disordered" evidence="1">
    <location>
        <begin position="33"/>
        <end position="54"/>
    </location>
</feature>
<keyword evidence="2" id="KW-0732">Signal</keyword>